<accession>A0ABU2H1I1</accession>
<evidence type="ECO:0000256" key="2">
    <source>
        <dbReference type="SAM" id="MobiDB-lite"/>
    </source>
</evidence>
<dbReference type="PROSITE" id="PS50005">
    <property type="entry name" value="TPR"/>
    <property type="match status" value="1"/>
</dbReference>
<feature type="region of interest" description="Disordered" evidence="2">
    <location>
        <begin position="1"/>
        <end position="84"/>
    </location>
</feature>
<evidence type="ECO:0000313" key="3">
    <source>
        <dbReference type="EMBL" id="MDS1268670.1"/>
    </source>
</evidence>
<dbReference type="SUPFAM" id="SSF48452">
    <property type="entry name" value="TPR-like"/>
    <property type="match status" value="1"/>
</dbReference>
<feature type="compositionally biased region" description="Basic and acidic residues" evidence="2">
    <location>
        <begin position="35"/>
        <end position="76"/>
    </location>
</feature>
<reference evidence="4" key="1">
    <citation type="submission" date="2023-07" db="EMBL/GenBank/DDBJ databases">
        <title>Novel species in the genus Lipingzhangella isolated from Sambhar Salt Lake.</title>
        <authorList>
            <person name="Jiya N."/>
            <person name="Kajale S."/>
            <person name="Sharma A."/>
        </authorList>
    </citation>
    <scope>NUCLEOTIDE SEQUENCE [LARGE SCALE GENOMIC DNA]</scope>
    <source>
        <strain evidence="4">LS1_29</strain>
    </source>
</reference>
<comment type="caution">
    <text evidence="3">The sequence shown here is derived from an EMBL/GenBank/DDBJ whole genome shotgun (WGS) entry which is preliminary data.</text>
</comment>
<dbReference type="RefSeq" id="WP_310910196.1">
    <property type="nucleotide sequence ID" value="NZ_JAVLVT010000001.1"/>
</dbReference>
<evidence type="ECO:0008006" key="5">
    <source>
        <dbReference type="Google" id="ProtNLM"/>
    </source>
</evidence>
<keyword evidence="1" id="KW-0802">TPR repeat</keyword>
<proteinExistence type="predicted"/>
<gene>
    <name evidence="3" type="ORF">RIF23_00005</name>
</gene>
<sequence length="327" mass="36090">MTDEKRSEGSGRPRRSGGNHKGGRNQPPANGRGAGRGDDRNRPRGKKPTRDRDTSRQQRNEGHSGRAGESAQRRTEGPTLPEDVTAEQLESTTRAELRSLPRTLAEVIARHLVMVQEHLAENPELAYEHARAARAKASRVGVVREISGVAAYTVGKWQEALSELRAARRMTGRDTYLAVMADCERGLGRPERALEIAHGSEAEQLEAPERCELRIVAAGARWDLEQPEAALIELQGPELQERRARPWLARLFYAYAEALLHLGRTAQAREYFSRASAVDTENETDADERCAELEGLQIVDVGADVVWTDAEDPPAEQVADESPSPKG</sequence>
<dbReference type="InterPro" id="IPR019734">
    <property type="entry name" value="TPR_rpt"/>
</dbReference>
<keyword evidence="4" id="KW-1185">Reference proteome</keyword>
<protein>
    <recommendedName>
        <fullName evidence="5">Tetratricopeptide repeat protein</fullName>
    </recommendedName>
</protein>
<feature type="repeat" description="TPR" evidence="1">
    <location>
        <begin position="249"/>
        <end position="282"/>
    </location>
</feature>
<dbReference type="Gene3D" id="1.25.40.10">
    <property type="entry name" value="Tetratricopeptide repeat domain"/>
    <property type="match status" value="1"/>
</dbReference>
<dbReference type="InterPro" id="IPR011990">
    <property type="entry name" value="TPR-like_helical_dom_sf"/>
</dbReference>
<feature type="compositionally biased region" description="Basic residues" evidence="2">
    <location>
        <begin position="12"/>
        <end position="23"/>
    </location>
</feature>
<evidence type="ECO:0000313" key="4">
    <source>
        <dbReference type="Proteomes" id="UP001250214"/>
    </source>
</evidence>
<feature type="compositionally biased region" description="Basic and acidic residues" evidence="2">
    <location>
        <begin position="1"/>
        <end position="11"/>
    </location>
</feature>
<organism evidence="3 4">
    <name type="scientific">Lipingzhangella rawalii</name>
    <dbReference type="NCBI Taxonomy" id="2055835"/>
    <lineage>
        <taxon>Bacteria</taxon>
        <taxon>Bacillati</taxon>
        <taxon>Actinomycetota</taxon>
        <taxon>Actinomycetes</taxon>
        <taxon>Streptosporangiales</taxon>
        <taxon>Nocardiopsidaceae</taxon>
        <taxon>Lipingzhangella</taxon>
    </lineage>
</organism>
<dbReference type="EMBL" id="JAVLVT010000001">
    <property type="protein sequence ID" value="MDS1268670.1"/>
    <property type="molecule type" value="Genomic_DNA"/>
</dbReference>
<dbReference type="Proteomes" id="UP001250214">
    <property type="component" value="Unassembled WGS sequence"/>
</dbReference>
<name>A0ABU2H1I1_9ACTN</name>
<evidence type="ECO:0000256" key="1">
    <source>
        <dbReference type="PROSITE-ProRule" id="PRU00339"/>
    </source>
</evidence>